<organism evidence="1 2">
    <name type="scientific">Pseudomonas fluorescens</name>
    <dbReference type="NCBI Taxonomy" id="294"/>
    <lineage>
        <taxon>Bacteria</taxon>
        <taxon>Pseudomonadati</taxon>
        <taxon>Pseudomonadota</taxon>
        <taxon>Gammaproteobacteria</taxon>
        <taxon>Pseudomonadales</taxon>
        <taxon>Pseudomonadaceae</taxon>
        <taxon>Pseudomonas</taxon>
    </lineage>
</organism>
<dbReference type="InterPro" id="IPR006597">
    <property type="entry name" value="Sel1-like"/>
</dbReference>
<dbReference type="InterPro" id="IPR052945">
    <property type="entry name" value="Mitotic_Regulator"/>
</dbReference>
<gene>
    <name evidence="1" type="ORF">PS655_05304</name>
</gene>
<accession>A0A5E6XDH4</accession>
<dbReference type="RefSeq" id="WP_150652479.1">
    <property type="nucleotide sequence ID" value="NZ_CABVHJ010000024.1"/>
</dbReference>
<name>A0A5E6XDH4_PSEFL</name>
<dbReference type="EMBL" id="CABVHJ010000024">
    <property type="protein sequence ID" value="VVN38729.1"/>
    <property type="molecule type" value="Genomic_DNA"/>
</dbReference>
<evidence type="ECO:0000313" key="1">
    <source>
        <dbReference type="EMBL" id="VVN38729.1"/>
    </source>
</evidence>
<dbReference type="Gene3D" id="1.25.40.10">
    <property type="entry name" value="Tetratricopeptide repeat domain"/>
    <property type="match status" value="1"/>
</dbReference>
<protein>
    <recommendedName>
        <fullName evidence="3">Sel1 repeat family protein</fullName>
    </recommendedName>
</protein>
<sequence length="297" mass="33048">MNKVVAVLALTALVAGCKSHHRPNLADDEFPSFRCAAYFKQASISEQQFDDIRYLSTQNANCKVILGEMYEQGHGVPKNIEKAKDIYESVARRAPNVYSRLGDMAAAGVGGPVDLVAARDFYERSIAEPGNTAMELKVAEFLENGKGGPQDLPGALKLYFKADSWDNLQRLRTKGVVMTIEQQQQYNKVYLNRMQYGVRAKIEGIEKVLAQEKLSTPERKSVQLELTYTPGSLVPVIALRQSCGNSAIDQKVMQGFSDYRYPGEPILSPQQKNHTTVASVRTDGLTDRERLRALSKK</sequence>
<dbReference type="PROSITE" id="PS51257">
    <property type="entry name" value="PROKAR_LIPOPROTEIN"/>
    <property type="match status" value="1"/>
</dbReference>
<dbReference type="PANTHER" id="PTHR43628:SF1">
    <property type="entry name" value="CHITIN SYNTHASE REGULATORY FACTOR 2-RELATED"/>
    <property type="match status" value="1"/>
</dbReference>
<dbReference type="PANTHER" id="PTHR43628">
    <property type="entry name" value="ACTIVATOR OF C KINASE PROTEIN 1-RELATED"/>
    <property type="match status" value="1"/>
</dbReference>
<dbReference type="SUPFAM" id="SSF81901">
    <property type="entry name" value="HCP-like"/>
    <property type="match status" value="1"/>
</dbReference>
<dbReference type="AlphaFoldDB" id="A0A5E6XDH4"/>
<proteinExistence type="predicted"/>
<dbReference type="Proteomes" id="UP000327167">
    <property type="component" value="Unassembled WGS sequence"/>
</dbReference>
<reference evidence="1 2" key="1">
    <citation type="submission" date="2019-09" db="EMBL/GenBank/DDBJ databases">
        <authorList>
            <person name="Chandra G."/>
            <person name="Truman W A."/>
        </authorList>
    </citation>
    <scope>NUCLEOTIDE SEQUENCE [LARGE SCALE GENOMIC DNA]</scope>
    <source>
        <strain evidence="1">PS655</strain>
    </source>
</reference>
<dbReference type="Pfam" id="PF08238">
    <property type="entry name" value="Sel1"/>
    <property type="match status" value="3"/>
</dbReference>
<dbReference type="InterPro" id="IPR011990">
    <property type="entry name" value="TPR-like_helical_dom_sf"/>
</dbReference>
<dbReference type="SMART" id="SM00671">
    <property type="entry name" value="SEL1"/>
    <property type="match status" value="3"/>
</dbReference>
<evidence type="ECO:0008006" key="3">
    <source>
        <dbReference type="Google" id="ProtNLM"/>
    </source>
</evidence>
<evidence type="ECO:0000313" key="2">
    <source>
        <dbReference type="Proteomes" id="UP000327167"/>
    </source>
</evidence>